<dbReference type="InterPro" id="IPR004919">
    <property type="entry name" value="GmrSD_N"/>
</dbReference>
<reference evidence="2 3" key="1">
    <citation type="submission" date="2018-06" db="EMBL/GenBank/DDBJ databases">
        <authorList>
            <consortium name="Pathogen Informatics"/>
            <person name="Doyle S."/>
        </authorList>
    </citation>
    <scope>NUCLEOTIDE SEQUENCE [LARGE SCALE GENOMIC DNA]</scope>
    <source>
        <strain evidence="2 3">NCTC13043</strain>
    </source>
</reference>
<dbReference type="AlphaFoldDB" id="A0A379EZ86"/>
<dbReference type="GeneID" id="78570253"/>
<dbReference type="PANTHER" id="PTHR37292:SF2">
    <property type="entry name" value="DUF262 DOMAIN-CONTAINING PROTEIN"/>
    <property type="match status" value="1"/>
</dbReference>
<organism evidence="2 3">
    <name type="scientific">Prevotella pallens</name>
    <dbReference type="NCBI Taxonomy" id="60133"/>
    <lineage>
        <taxon>Bacteria</taxon>
        <taxon>Pseudomonadati</taxon>
        <taxon>Bacteroidota</taxon>
        <taxon>Bacteroidia</taxon>
        <taxon>Bacteroidales</taxon>
        <taxon>Prevotellaceae</taxon>
        <taxon>Prevotella</taxon>
    </lineage>
</organism>
<dbReference type="EMBL" id="UGTP01000001">
    <property type="protein sequence ID" value="SUC11665.1"/>
    <property type="molecule type" value="Genomic_DNA"/>
</dbReference>
<name>A0A379EZ86_9BACT</name>
<proteinExistence type="predicted"/>
<dbReference type="RefSeq" id="WP_115082913.1">
    <property type="nucleotide sequence ID" value="NZ_JABZUJ010000023.1"/>
</dbReference>
<protein>
    <submittedName>
        <fullName evidence="2">Uncharacterized conserved protein</fullName>
    </submittedName>
</protein>
<evidence type="ECO:0000313" key="3">
    <source>
        <dbReference type="Proteomes" id="UP000254235"/>
    </source>
</evidence>
<dbReference type="Pfam" id="PF03235">
    <property type="entry name" value="GmrSD_N"/>
    <property type="match status" value="1"/>
</dbReference>
<dbReference type="PANTHER" id="PTHR37292">
    <property type="entry name" value="VNG6097C"/>
    <property type="match status" value="1"/>
</dbReference>
<dbReference type="OrthoDB" id="9798761at2"/>
<accession>A0A379EZ86</accession>
<dbReference type="Proteomes" id="UP000254235">
    <property type="component" value="Unassembled WGS sequence"/>
</dbReference>
<evidence type="ECO:0000259" key="1">
    <source>
        <dbReference type="Pfam" id="PF03235"/>
    </source>
</evidence>
<evidence type="ECO:0000313" key="2">
    <source>
        <dbReference type="EMBL" id="SUC11665.1"/>
    </source>
</evidence>
<feature type="domain" description="GmrSD restriction endonucleases N-terminal" evidence="1">
    <location>
        <begin position="14"/>
        <end position="222"/>
    </location>
</feature>
<sequence length="604" mass="69557">MTEKYNASNISLDQILSYIKSGEIAIPEIQRPFVWKPRQVRDLIDSLYKGYPTGYLIISQSPDMKLKDGTLSLGKKIMIDGQQRVTALMTAIAGLKVLTSNFKKRRIKIAFNPQASEESEEEIFKVQDNAILKDKKWIADIAELFKSDFDQWAFVNEYCQQNAEVNGSQMNKILMRLLDIKNRQIGVITLDKDLNIDEVTDIFIRINSQGAKLNQADFAMSKIAANTEYGGNALRKAIDYFSHLAVEPDWYTEMAKDTLFMGTLYASKLKWLKDDQESIFDPDYNDILRIAFMYKFGRAKLKDLVSLLGGRDFETREYKAQIAEESFAKLSEGVIDFMNQYTFSNFILGMKAAGFISNKLINSQMTMDFAYTLYLLLNNDTTIEKSQIKHYVAKWFVMSTLTSRYTGSPESQMDFDIKRIREKGFLAFFQEVEEANLSDTFWNVRLVQQLETQVINSPFFNVFLAAQIYEGNNALFSNGTKVGYLITLMGEVHHIFPKQYLRNNGFNERIQYNQIANFTYLDTQVNKDISDAAPNVYFTNAIKQCEEGNARYGNITDLNCLKTNMAENCIPEQIVDMDYSDYPDFLIARRKLMAAKIKDYYFSL</sequence>
<gene>
    <name evidence="2" type="ORF">NCTC13043_00521</name>
</gene>